<dbReference type="GO" id="GO:0003735">
    <property type="term" value="F:structural constituent of ribosome"/>
    <property type="evidence" value="ECO:0007669"/>
    <property type="project" value="InterPro"/>
</dbReference>
<keyword evidence="3" id="KW-0694">RNA-binding</keyword>
<gene>
    <name evidence="3" type="primary">rpsF</name>
    <name evidence="4" type="ORF">A2983_02660</name>
</gene>
<dbReference type="GO" id="GO:0005840">
    <property type="term" value="C:ribosome"/>
    <property type="evidence" value="ECO:0007669"/>
    <property type="project" value="UniProtKB-KW"/>
</dbReference>
<comment type="function">
    <text evidence="3">Binds together with bS18 to 16S ribosomal RNA.</text>
</comment>
<dbReference type="InterPro" id="IPR035980">
    <property type="entry name" value="Ribosomal_bS6_sf"/>
</dbReference>
<dbReference type="EMBL" id="MFQH01000011">
    <property type="protein sequence ID" value="OGH78412.1"/>
    <property type="molecule type" value="Genomic_DNA"/>
</dbReference>
<dbReference type="SUPFAM" id="SSF54995">
    <property type="entry name" value="Ribosomal protein S6"/>
    <property type="match status" value="1"/>
</dbReference>
<comment type="similarity">
    <text evidence="1 3">Belongs to the bacterial ribosomal protein bS6 family.</text>
</comment>
<organism evidence="4 5">
    <name type="scientific">Candidatus Magasanikbacteria bacterium RIFCSPLOWO2_01_FULL_40_15</name>
    <dbReference type="NCBI Taxonomy" id="1798686"/>
    <lineage>
        <taxon>Bacteria</taxon>
        <taxon>Candidatus Magasanikiibacteriota</taxon>
    </lineage>
</organism>
<dbReference type="CDD" id="cd00473">
    <property type="entry name" value="bS6"/>
    <property type="match status" value="1"/>
</dbReference>
<dbReference type="GO" id="GO:0019843">
    <property type="term" value="F:rRNA binding"/>
    <property type="evidence" value="ECO:0007669"/>
    <property type="project" value="UniProtKB-UniRule"/>
</dbReference>
<name>A0A1F6N3F6_9BACT</name>
<dbReference type="Proteomes" id="UP000177040">
    <property type="component" value="Unassembled WGS sequence"/>
</dbReference>
<keyword evidence="3 4" id="KW-0689">Ribosomal protein</keyword>
<protein>
    <recommendedName>
        <fullName evidence="2 3">Small ribosomal subunit protein bS6</fullName>
    </recommendedName>
</protein>
<dbReference type="NCBIfam" id="TIGR00166">
    <property type="entry name" value="S6"/>
    <property type="match status" value="1"/>
</dbReference>
<dbReference type="Pfam" id="PF01250">
    <property type="entry name" value="Ribosomal_S6"/>
    <property type="match status" value="1"/>
</dbReference>
<evidence type="ECO:0000313" key="5">
    <source>
        <dbReference type="Proteomes" id="UP000177040"/>
    </source>
</evidence>
<dbReference type="InterPro" id="IPR000529">
    <property type="entry name" value="Ribosomal_bS6"/>
</dbReference>
<accession>A0A1F6N3F6</accession>
<dbReference type="GO" id="GO:0006412">
    <property type="term" value="P:translation"/>
    <property type="evidence" value="ECO:0007669"/>
    <property type="project" value="UniProtKB-UniRule"/>
</dbReference>
<evidence type="ECO:0000256" key="3">
    <source>
        <dbReference type="HAMAP-Rule" id="MF_00360"/>
    </source>
</evidence>
<dbReference type="Gene3D" id="3.30.70.60">
    <property type="match status" value="1"/>
</dbReference>
<evidence type="ECO:0000256" key="1">
    <source>
        <dbReference type="ARBA" id="ARBA00009512"/>
    </source>
</evidence>
<keyword evidence="3" id="KW-0687">Ribonucleoprotein</keyword>
<proteinExistence type="inferred from homology"/>
<dbReference type="GO" id="GO:1990904">
    <property type="term" value="C:ribonucleoprotein complex"/>
    <property type="evidence" value="ECO:0007669"/>
    <property type="project" value="UniProtKB-KW"/>
</dbReference>
<comment type="caution">
    <text evidence="4">The sequence shown here is derived from an EMBL/GenBank/DDBJ whole genome shotgun (WGS) entry which is preliminary data.</text>
</comment>
<dbReference type="AlphaFoldDB" id="A0A1F6N3F6"/>
<dbReference type="InterPro" id="IPR014717">
    <property type="entry name" value="Transl_elong_EF1B/ribsomal_bS6"/>
</dbReference>
<sequence>MPNYEILVVLPGTLTEAEAVPIGETVKETIGRLGVATVVLYDMGKSRLAYPIKHIRYGYFYIVQFSAEANQVQDIERKVRLINNILRLVLRVNNSTNSTLDISKLTLTPLANVVSLDETPGPVREMRREAPIKPKTETISAALPVSMEEIEEKLDQILEKDLEKV</sequence>
<reference evidence="4 5" key="1">
    <citation type="journal article" date="2016" name="Nat. Commun.">
        <title>Thousands of microbial genomes shed light on interconnected biogeochemical processes in an aquifer system.</title>
        <authorList>
            <person name="Anantharaman K."/>
            <person name="Brown C.T."/>
            <person name="Hug L.A."/>
            <person name="Sharon I."/>
            <person name="Castelle C.J."/>
            <person name="Probst A.J."/>
            <person name="Thomas B.C."/>
            <person name="Singh A."/>
            <person name="Wilkins M.J."/>
            <person name="Karaoz U."/>
            <person name="Brodie E.L."/>
            <person name="Williams K.H."/>
            <person name="Hubbard S.S."/>
            <person name="Banfield J.F."/>
        </authorList>
    </citation>
    <scope>NUCLEOTIDE SEQUENCE [LARGE SCALE GENOMIC DNA]</scope>
</reference>
<dbReference type="HAMAP" id="MF_00360">
    <property type="entry name" value="Ribosomal_bS6"/>
    <property type="match status" value="1"/>
</dbReference>
<evidence type="ECO:0000256" key="2">
    <source>
        <dbReference type="ARBA" id="ARBA00035294"/>
    </source>
</evidence>
<keyword evidence="3" id="KW-0699">rRNA-binding</keyword>
<evidence type="ECO:0000313" key="4">
    <source>
        <dbReference type="EMBL" id="OGH78412.1"/>
    </source>
</evidence>
<dbReference type="InterPro" id="IPR020814">
    <property type="entry name" value="Ribosomal_S6_plastid/chlpt"/>
</dbReference>